<name>A0A839F3D0_9GAMM</name>
<keyword evidence="3" id="KW-1185">Reference proteome</keyword>
<dbReference type="AlphaFoldDB" id="A0A839F3D0"/>
<reference evidence="2 3" key="1">
    <citation type="submission" date="2020-07" db="EMBL/GenBank/DDBJ databases">
        <title>Genomic Encyclopedia of Type Strains, Phase IV (KMG-V): Genome sequencing to study the core and pangenomes of soil and plant-associated prokaryotes.</title>
        <authorList>
            <person name="Whitman W."/>
        </authorList>
    </citation>
    <scope>NUCLEOTIDE SEQUENCE [LARGE SCALE GENOMIC DNA]</scope>
    <source>
        <strain evidence="2 3">RH2WT43</strain>
    </source>
</reference>
<evidence type="ECO:0000259" key="1">
    <source>
        <dbReference type="PROSITE" id="PS51725"/>
    </source>
</evidence>
<sequence length="109" mass="11734">MCGLVTRFKAQPGRREALVSLLLADVDGMPGCRSYVVAEGPADADTIWITEVWQDEAAHKAALQRPAVKASITAAMPLIASFGRQRETRVVGGYGLGERRGYAKEDTGE</sequence>
<dbReference type="EMBL" id="JACGXL010000001">
    <property type="protein sequence ID" value="MBA8886701.1"/>
    <property type="molecule type" value="Genomic_DNA"/>
</dbReference>
<organism evidence="2 3">
    <name type="scientific">Dokdonella fugitiva</name>
    <dbReference type="NCBI Taxonomy" id="328517"/>
    <lineage>
        <taxon>Bacteria</taxon>
        <taxon>Pseudomonadati</taxon>
        <taxon>Pseudomonadota</taxon>
        <taxon>Gammaproteobacteria</taxon>
        <taxon>Lysobacterales</taxon>
        <taxon>Rhodanobacteraceae</taxon>
        <taxon>Dokdonella</taxon>
    </lineage>
</organism>
<keyword evidence="2" id="KW-0503">Monooxygenase</keyword>
<dbReference type="InterPro" id="IPR007138">
    <property type="entry name" value="ABM_dom"/>
</dbReference>
<dbReference type="SUPFAM" id="SSF54909">
    <property type="entry name" value="Dimeric alpha+beta barrel"/>
    <property type="match status" value="1"/>
</dbReference>
<evidence type="ECO:0000313" key="3">
    <source>
        <dbReference type="Proteomes" id="UP000550401"/>
    </source>
</evidence>
<comment type="caution">
    <text evidence="2">The sequence shown here is derived from an EMBL/GenBank/DDBJ whole genome shotgun (WGS) entry which is preliminary data.</text>
</comment>
<dbReference type="Gene3D" id="3.30.70.100">
    <property type="match status" value="1"/>
</dbReference>
<protein>
    <submittedName>
        <fullName evidence="2">Quinol monooxygenase YgiN</fullName>
    </submittedName>
</protein>
<dbReference type="GO" id="GO:0004497">
    <property type="term" value="F:monooxygenase activity"/>
    <property type="evidence" value="ECO:0007669"/>
    <property type="project" value="UniProtKB-KW"/>
</dbReference>
<keyword evidence="2" id="KW-0560">Oxidoreductase</keyword>
<accession>A0A839F3D0</accession>
<gene>
    <name evidence="2" type="ORF">FHW12_000892</name>
</gene>
<dbReference type="InterPro" id="IPR011008">
    <property type="entry name" value="Dimeric_a/b-barrel"/>
</dbReference>
<dbReference type="Pfam" id="PF03992">
    <property type="entry name" value="ABM"/>
    <property type="match status" value="1"/>
</dbReference>
<proteinExistence type="predicted"/>
<dbReference type="Proteomes" id="UP000550401">
    <property type="component" value="Unassembled WGS sequence"/>
</dbReference>
<evidence type="ECO:0000313" key="2">
    <source>
        <dbReference type="EMBL" id="MBA8886701.1"/>
    </source>
</evidence>
<dbReference type="PROSITE" id="PS51725">
    <property type="entry name" value="ABM"/>
    <property type="match status" value="1"/>
</dbReference>
<feature type="domain" description="ABM" evidence="1">
    <location>
        <begin position="2"/>
        <end position="91"/>
    </location>
</feature>